<reference evidence="3" key="1">
    <citation type="submission" date="2019-03" db="EMBL/GenBank/DDBJ databases">
        <title>WGS assembly of Setaria viridis.</title>
        <authorList>
            <person name="Huang P."/>
            <person name="Jenkins J."/>
            <person name="Grimwood J."/>
            <person name="Barry K."/>
            <person name="Healey A."/>
            <person name="Mamidi S."/>
            <person name="Sreedasyam A."/>
            <person name="Shu S."/>
            <person name="Feldman M."/>
            <person name="Wu J."/>
            <person name="Yu Y."/>
            <person name="Chen C."/>
            <person name="Johnson J."/>
            <person name="Rokhsar D."/>
            <person name="Baxter I."/>
            <person name="Schmutz J."/>
            <person name="Brutnell T."/>
            <person name="Kellogg E."/>
        </authorList>
    </citation>
    <scope>NUCLEOTIDE SEQUENCE [LARGE SCALE GENOMIC DNA]</scope>
</reference>
<feature type="signal peptide" evidence="1">
    <location>
        <begin position="1"/>
        <end position="33"/>
    </location>
</feature>
<evidence type="ECO:0000313" key="3">
    <source>
        <dbReference type="EMBL" id="TKV96564.1"/>
    </source>
</evidence>
<dbReference type="OMA" id="ESYMAAD"/>
<dbReference type="Gramene" id="TKV96564">
    <property type="protein sequence ID" value="TKV96564"/>
    <property type="gene ID" value="SEVIR_9G436100v2"/>
</dbReference>
<dbReference type="Pfam" id="PF24865">
    <property type="entry name" value="DUF7731"/>
    <property type="match status" value="1"/>
</dbReference>
<keyword evidence="1" id="KW-0732">Signal</keyword>
<feature type="chain" id="PRO_5020189373" description="DUF7731 domain-containing protein" evidence="1">
    <location>
        <begin position="34"/>
        <end position="243"/>
    </location>
</feature>
<dbReference type="AlphaFoldDB" id="A0A4U6T749"/>
<organism evidence="3 4">
    <name type="scientific">Setaria viridis</name>
    <name type="common">Green bristlegrass</name>
    <name type="synonym">Setaria italica subsp. viridis</name>
    <dbReference type="NCBI Taxonomy" id="4556"/>
    <lineage>
        <taxon>Eukaryota</taxon>
        <taxon>Viridiplantae</taxon>
        <taxon>Streptophyta</taxon>
        <taxon>Embryophyta</taxon>
        <taxon>Tracheophyta</taxon>
        <taxon>Spermatophyta</taxon>
        <taxon>Magnoliopsida</taxon>
        <taxon>Liliopsida</taxon>
        <taxon>Poales</taxon>
        <taxon>Poaceae</taxon>
        <taxon>PACMAD clade</taxon>
        <taxon>Panicoideae</taxon>
        <taxon>Panicodae</taxon>
        <taxon>Paniceae</taxon>
        <taxon>Cenchrinae</taxon>
        <taxon>Setaria</taxon>
    </lineage>
</organism>
<dbReference type="PANTHER" id="PTHR34366">
    <property type="entry name" value="OS07G0289901 PROTEIN-RELATED"/>
    <property type="match status" value="1"/>
</dbReference>
<accession>A0A4U6T749</accession>
<proteinExistence type="predicted"/>
<feature type="domain" description="DUF7731" evidence="2">
    <location>
        <begin position="109"/>
        <end position="200"/>
    </location>
</feature>
<dbReference type="PANTHER" id="PTHR34366:SF4">
    <property type="entry name" value="EXPRESSED PROTEIN"/>
    <property type="match status" value="1"/>
</dbReference>
<evidence type="ECO:0000256" key="1">
    <source>
        <dbReference type="SAM" id="SignalP"/>
    </source>
</evidence>
<dbReference type="EMBL" id="CM016560">
    <property type="protein sequence ID" value="TKV96564.1"/>
    <property type="molecule type" value="Genomic_DNA"/>
</dbReference>
<protein>
    <recommendedName>
        <fullName evidence="2">DUF7731 domain-containing protein</fullName>
    </recommendedName>
</protein>
<dbReference type="InterPro" id="IPR056633">
    <property type="entry name" value="DUF7731"/>
</dbReference>
<name>A0A4U6T749_SETVI</name>
<sequence>MGDLSPRHSRRCCGRFVAVLCLCATFCKPGVHAQHHRFSTCILHRQKFTAHTSSSYSSLVTALAMLTRRVRSCPLRKKKKGVRSCPNNESYMAADDVPMDPLPPDLLPARSLRCFEDGQVYSCCEGAYRLNPSGILAVPVGAVDNYCGGACVVETEDVLNCVASALDGFAFSNGASVEDVRYALRRGCSHTLRRGDFNDLEPHLGDYPDIYGNDDEGSDGSKVTSPLKLLAFLGGAWLFLLDP</sequence>
<gene>
    <name evidence="3" type="ORF">SEVIR_9G436100v2</name>
</gene>
<evidence type="ECO:0000259" key="2">
    <source>
        <dbReference type="Pfam" id="PF24865"/>
    </source>
</evidence>
<keyword evidence="4" id="KW-1185">Reference proteome</keyword>
<dbReference type="Proteomes" id="UP000298652">
    <property type="component" value="Chromosome 9"/>
</dbReference>
<evidence type="ECO:0000313" key="4">
    <source>
        <dbReference type="Proteomes" id="UP000298652"/>
    </source>
</evidence>